<dbReference type="AlphaFoldDB" id="A0A9X0YLP4"/>
<keyword evidence="1" id="KW-0732">Signal</keyword>
<evidence type="ECO:0000256" key="1">
    <source>
        <dbReference type="SAM" id="SignalP"/>
    </source>
</evidence>
<dbReference type="EMBL" id="JAGGJQ010000008">
    <property type="protein sequence ID" value="MBP1840896.1"/>
    <property type="molecule type" value="Genomic_DNA"/>
</dbReference>
<gene>
    <name evidence="2" type="ORF">J2Z56_002827</name>
    <name evidence="3" type="ORF">J2Z57_002660</name>
</gene>
<name>A0A9X0YLP4_9FLAO</name>
<accession>A0A9X0YLP4</accession>
<sequence>MKSIYLGVLLCLGYVSVQAQTVTKDVLDETKTITTQTNNGKEIKENTVEINRRVEQEVKLDEADKNKLNQNRVPTEAQVQETIKITDNSPFSSQKKSMVYKLDDKVMEFNMSDDGFTITNPNNSSITAVKQSDGDHSQFVMKDNGNTGIGYFDDNGNFVVQRFDKKSNEVISKTYHLVE</sequence>
<dbReference type="RefSeq" id="WP_057782055.1">
    <property type="nucleotide sequence ID" value="NZ_JAGGJQ010000008.1"/>
</dbReference>
<dbReference type="Proteomes" id="UP001231587">
    <property type="component" value="Unassembled WGS sequence"/>
</dbReference>
<reference evidence="2" key="1">
    <citation type="submission" date="2021-03" db="EMBL/GenBank/DDBJ databases">
        <title>Genomic Encyclopedia of Type Strains, Phase IV (KMG-IV): sequencing the most valuable type-strain genomes for metagenomic binning, comparative biology and taxonomic classification.</title>
        <authorList>
            <person name="Goeker M."/>
        </authorList>
    </citation>
    <scope>NUCLEOTIDE SEQUENCE</scope>
    <source>
        <strain evidence="2">DSM 15523</strain>
        <strain evidence="3 5">DSM 16476</strain>
    </source>
</reference>
<keyword evidence="5" id="KW-1185">Reference proteome</keyword>
<evidence type="ECO:0000313" key="2">
    <source>
        <dbReference type="EMBL" id="MBP1840896.1"/>
    </source>
</evidence>
<comment type="caution">
    <text evidence="2">The sequence shown here is derived from an EMBL/GenBank/DDBJ whole genome shotgun (WGS) entry which is preliminary data.</text>
</comment>
<dbReference type="EMBL" id="JAUSUU010000008">
    <property type="protein sequence ID" value="MDQ0336207.1"/>
    <property type="molecule type" value="Genomic_DNA"/>
</dbReference>
<evidence type="ECO:0000313" key="5">
    <source>
        <dbReference type="Proteomes" id="UP001231587"/>
    </source>
</evidence>
<proteinExistence type="predicted"/>
<feature type="signal peptide" evidence="1">
    <location>
        <begin position="1"/>
        <end position="19"/>
    </location>
</feature>
<dbReference type="Proteomes" id="UP001138672">
    <property type="component" value="Unassembled WGS sequence"/>
</dbReference>
<organism evidence="2 4">
    <name type="scientific">Formosa algae</name>
    <dbReference type="NCBI Taxonomy" id="225843"/>
    <lineage>
        <taxon>Bacteria</taxon>
        <taxon>Pseudomonadati</taxon>
        <taxon>Bacteroidota</taxon>
        <taxon>Flavobacteriia</taxon>
        <taxon>Flavobacteriales</taxon>
        <taxon>Flavobacteriaceae</taxon>
        <taxon>Formosa</taxon>
    </lineage>
</organism>
<evidence type="ECO:0000313" key="4">
    <source>
        <dbReference type="Proteomes" id="UP001138672"/>
    </source>
</evidence>
<evidence type="ECO:0000313" key="3">
    <source>
        <dbReference type="EMBL" id="MDQ0336207.1"/>
    </source>
</evidence>
<feature type="chain" id="PRO_5040790751" evidence="1">
    <location>
        <begin position="20"/>
        <end position="179"/>
    </location>
</feature>
<protein>
    <submittedName>
        <fullName evidence="2">Uncharacterized protein</fullName>
    </submittedName>
</protein>
<dbReference type="OrthoDB" id="1144137at2"/>